<dbReference type="Pfam" id="PF13704">
    <property type="entry name" value="Glyco_tranf_2_4"/>
    <property type="match status" value="1"/>
</dbReference>
<sequence length="240" mass="27991">MDINIFILCYNEKILLPHTIAHYKKNLPNSKITIYDNYSTDNSVEIAKSLGCEVVFFESSNIQNEYVQRDLKNKCWKNISEGWVIVIDMDEWLCVTEKQLEDEFKNGTTILNVKGVEMFGKSQTLDLSDINLHMIYQGCDYVNESKNLCFYVPSIKEMNYCFGAHKCSPNGIIQYSSATYYNKHMRSLGLNYIINLTLARFNRTEIMRQHGMDGHYINNIDKITEEYIKLGNEVITYIFD</sequence>
<organism evidence="1">
    <name type="scientific">viral metagenome</name>
    <dbReference type="NCBI Taxonomy" id="1070528"/>
    <lineage>
        <taxon>unclassified sequences</taxon>
        <taxon>metagenomes</taxon>
        <taxon>organismal metagenomes</taxon>
    </lineage>
</organism>
<name>A0A6C0AS19_9ZZZZ</name>
<evidence type="ECO:0008006" key="2">
    <source>
        <dbReference type="Google" id="ProtNLM"/>
    </source>
</evidence>
<accession>A0A6C0AS19</accession>
<dbReference type="SUPFAM" id="SSF53448">
    <property type="entry name" value="Nucleotide-diphospho-sugar transferases"/>
    <property type="match status" value="1"/>
</dbReference>
<protein>
    <recommendedName>
        <fullName evidence="2">Glycosyltransferase 2-like domain-containing protein</fullName>
    </recommendedName>
</protein>
<proteinExistence type="predicted"/>
<evidence type="ECO:0000313" key="1">
    <source>
        <dbReference type="EMBL" id="QHS82376.1"/>
    </source>
</evidence>
<dbReference type="Gene3D" id="3.90.550.10">
    <property type="entry name" value="Spore Coat Polysaccharide Biosynthesis Protein SpsA, Chain A"/>
    <property type="match status" value="1"/>
</dbReference>
<dbReference type="InterPro" id="IPR029044">
    <property type="entry name" value="Nucleotide-diphossugar_trans"/>
</dbReference>
<reference evidence="1" key="1">
    <citation type="journal article" date="2020" name="Nature">
        <title>Giant virus diversity and host interactions through global metagenomics.</title>
        <authorList>
            <person name="Schulz F."/>
            <person name="Roux S."/>
            <person name="Paez-Espino D."/>
            <person name="Jungbluth S."/>
            <person name="Walsh D.A."/>
            <person name="Denef V.J."/>
            <person name="McMahon K.D."/>
            <person name="Konstantinidis K.T."/>
            <person name="Eloe-Fadrosh E.A."/>
            <person name="Kyrpides N.C."/>
            <person name="Woyke T."/>
        </authorList>
    </citation>
    <scope>NUCLEOTIDE SEQUENCE</scope>
    <source>
        <strain evidence="1">GVMAG-S-1101165-79</strain>
    </source>
</reference>
<dbReference type="EMBL" id="MN740765">
    <property type="protein sequence ID" value="QHS82376.1"/>
    <property type="molecule type" value="Genomic_DNA"/>
</dbReference>
<dbReference type="AlphaFoldDB" id="A0A6C0AS19"/>